<organism evidence="7 8">
    <name type="scientific">Dactylonectria macrodidyma</name>
    <dbReference type="NCBI Taxonomy" id="307937"/>
    <lineage>
        <taxon>Eukaryota</taxon>
        <taxon>Fungi</taxon>
        <taxon>Dikarya</taxon>
        <taxon>Ascomycota</taxon>
        <taxon>Pezizomycotina</taxon>
        <taxon>Sordariomycetes</taxon>
        <taxon>Hypocreomycetidae</taxon>
        <taxon>Hypocreales</taxon>
        <taxon>Nectriaceae</taxon>
        <taxon>Dactylonectria</taxon>
    </lineage>
</organism>
<reference evidence="7" key="1">
    <citation type="journal article" date="2021" name="Nat. Commun.">
        <title>Genetic determinants of endophytism in the Arabidopsis root mycobiome.</title>
        <authorList>
            <person name="Mesny F."/>
            <person name="Miyauchi S."/>
            <person name="Thiergart T."/>
            <person name="Pickel B."/>
            <person name="Atanasova L."/>
            <person name="Karlsson M."/>
            <person name="Huettel B."/>
            <person name="Barry K.W."/>
            <person name="Haridas S."/>
            <person name="Chen C."/>
            <person name="Bauer D."/>
            <person name="Andreopoulos W."/>
            <person name="Pangilinan J."/>
            <person name="LaButti K."/>
            <person name="Riley R."/>
            <person name="Lipzen A."/>
            <person name="Clum A."/>
            <person name="Drula E."/>
            <person name="Henrissat B."/>
            <person name="Kohler A."/>
            <person name="Grigoriev I.V."/>
            <person name="Martin F.M."/>
            <person name="Hacquard S."/>
        </authorList>
    </citation>
    <scope>NUCLEOTIDE SEQUENCE</scope>
    <source>
        <strain evidence="7">MPI-CAGE-AT-0147</strain>
    </source>
</reference>
<feature type="compositionally biased region" description="Basic and acidic residues" evidence="6">
    <location>
        <begin position="137"/>
        <end position="150"/>
    </location>
</feature>
<keyword evidence="8" id="KW-1185">Reference proteome</keyword>
<keyword evidence="3" id="KW-0812">Transmembrane</keyword>
<evidence type="ECO:0000256" key="4">
    <source>
        <dbReference type="ARBA" id="ARBA00022989"/>
    </source>
</evidence>
<sequence length="188" mass="18073">MLSRLTAISSSPSSLRTAGFSTMQFTNWTEQAVNWTRRNPVQAAALGGTLVVAAAPALVVTPALGAAGFGAHGVVGGSLATAWQSSIGSVIAPSAFSILQSAGAGGAGMATVCSAVQGSAVGAAGAALGAWLRTKKGNKEEGDGSAKGDESTTANRPEGGGGPDGDSDGAVSKKASAATGDGGHGDET</sequence>
<gene>
    <name evidence="7" type="ORF">EDB81DRAFT_160452</name>
</gene>
<accession>A0A9P9FNR0</accession>
<name>A0A9P9FNR0_9HYPO</name>
<evidence type="ECO:0000256" key="2">
    <source>
        <dbReference type="ARBA" id="ARBA00007262"/>
    </source>
</evidence>
<evidence type="ECO:0000256" key="3">
    <source>
        <dbReference type="ARBA" id="ARBA00022692"/>
    </source>
</evidence>
<comment type="similarity">
    <text evidence="2">Belongs to the IFI6/IFI27 family.</text>
</comment>
<evidence type="ECO:0000313" key="7">
    <source>
        <dbReference type="EMBL" id="KAH7170307.1"/>
    </source>
</evidence>
<dbReference type="Pfam" id="PF06140">
    <property type="entry name" value="Ifi-6-16"/>
    <property type="match status" value="1"/>
</dbReference>
<evidence type="ECO:0000256" key="1">
    <source>
        <dbReference type="ARBA" id="ARBA00004141"/>
    </source>
</evidence>
<dbReference type="PANTHER" id="PTHR16932:SF18">
    <property type="entry name" value="INTERFERON, ALPHA-INDUCIBLE PROTEIN 27-LIKE 2"/>
    <property type="match status" value="1"/>
</dbReference>
<evidence type="ECO:0000256" key="5">
    <source>
        <dbReference type="ARBA" id="ARBA00023136"/>
    </source>
</evidence>
<dbReference type="EMBL" id="JAGMUV010000002">
    <property type="protein sequence ID" value="KAH7170307.1"/>
    <property type="molecule type" value="Genomic_DNA"/>
</dbReference>
<dbReference type="Gene3D" id="6.10.110.10">
    <property type="match status" value="1"/>
</dbReference>
<dbReference type="PANTHER" id="PTHR16932">
    <property type="entry name" value="INTERFERON ALPHA-INDUCIBLE PROTEIN 27"/>
    <property type="match status" value="1"/>
</dbReference>
<proteinExistence type="inferred from homology"/>
<evidence type="ECO:0000313" key="8">
    <source>
        <dbReference type="Proteomes" id="UP000738349"/>
    </source>
</evidence>
<dbReference type="Proteomes" id="UP000738349">
    <property type="component" value="Unassembled WGS sequence"/>
</dbReference>
<dbReference type="OrthoDB" id="440424at2759"/>
<dbReference type="AlphaFoldDB" id="A0A9P9FNR0"/>
<protein>
    <submittedName>
        <fullName evidence="7">Uncharacterized protein</fullName>
    </submittedName>
</protein>
<keyword evidence="5" id="KW-0472">Membrane</keyword>
<feature type="region of interest" description="Disordered" evidence="6">
    <location>
        <begin position="136"/>
        <end position="188"/>
    </location>
</feature>
<keyword evidence="4" id="KW-1133">Transmembrane helix</keyword>
<comment type="subcellular location">
    <subcellularLocation>
        <location evidence="1">Membrane</location>
        <topology evidence="1">Multi-pass membrane protein</topology>
    </subcellularLocation>
</comment>
<dbReference type="GO" id="GO:0016020">
    <property type="term" value="C:membrane"/>
    <property type="evidence" value="ECO:0007669"/>
    <property type="project" value="UniProtKB-SubCell"/>
</dbReference>
<evidence type="ECO:0000256" key="6">
    <source>
        <dbReference type="SAM" id="MobiDB-lite"/>
    </source>
</evidence>
<dbReference type="InterPro" id="IPR038213">
    <property type="entry name" value="IFI6/IFI27-like_sf"/>
</dbReference>
<dbReference type="InterPro" id="IPR009311">
    <property type="entry name" value="IFI6/IFI27-like"/>
</dbReference>
<comment type="caution">
    <text evidence="7">The sequence shown here is derived from an EMBL/GenBank/DDBJ whole genome shotgun (WGS) entry which is preliminary data.</text>
</comment>